<keyword evidence="2" id="KW-0449">Lipoprotein</keyword>
<dbReference type="Proteomes" id="UP000034883">
    <property type="component" value="Chromosome"/>
</dbReference>
<keyword evidence="1" id="KW-1015">Disulfide bond</keyword>
<evidence type="ECO:0000313" key="3">
    <source>
        <dbReference type="Proteomes" id="UP000034883"/>
    </source>
</evidence>
<dbReference type="InterPro" id="IPR002172">
    <property type="entry name" value="LDrepeatLR_classA_rpt"/>
</dbReference>
<evidence type="ECO:0000256" key="1">
    <source>
        <dbReference type="ARBA" id="ARBA00023157"/>
    </source>
</evidence>
<evidence type="ECO:0000313" key="2">
    <source>
        <dbReference type="EMBL" id="AKF10281.1"/>
    </source>
</evidence>
<name>A0A0F6W8M6_9BACT</name>
<proteinExistence type="predicted"/>
<keyword evidence="3" id="KW-1185">Reference proteome</keyword>
<dbReference type="InterPro" id="IPR021655">
    <property type="entry name" value="Put_metal-bd"/>
</dbReference>
<gene>
    <name evidence="2" type="ORF">DB32_007430</name>
</gene>
<protein>
    <submittedName>
        <fullName evidence="2">Putative lipoprotein</fullName>
    </submittedName>
</protein>
<organism evidence="2 3">
    <name type="scientific">Sandaracinus amylolyticus</name>
    <dbReference type="NCBI Taxonomy" id="927083"/>
    <lineage>
        <taxon>Bacteria</taxon>
        <taxon>Pseudomonadati</taxon>
        <taxon>Myxococcota</taxon>
        <taxon>Polyangia</taxon>
        <taxon>Polyangiales</taxon>
        <taxon>Sandaracinaceae</taxon>
        <taxon>Sandaracinus</taxon>
    </lineage>
</organism>
<dbReference type="PROSITE" id="PS50068">
    <property type="entry name" value="LDLRA_2"/>
    <property type="match status" value="1"/>
</dbReference>
<dbReference type="KEGG" id="samy:DB32_007430"/>
<dbReference type="Pfam" id="PF11617">
    <property type="entry name" value="Cu-binding_MopE"/>
    <property type="match status" value="10"/>
</dbReference>
<dbReference type="EMBL" id="CP011125">
    <property type="protein sequence ID" value="AKF10281.1"/>
    <property type="molecule type" value="Genomic_DNA"/>
</dbReference>
<dbReference type="AlphaFoldDB" id="A0A0F6W8M6"/>
<sequence>MVVSCLLAVLASGCTCGVPIAPLEDVYIPSLDAGADAQLERPDGSTCSAETGEGCPCAAEGETRSCSTGGVGACGMGTQTCVVTFEFPVWGACGDVAEPSDETCNGVDDDCDGTLDEALGELTCGEGACRTTVPACASGVAQECTPLAAFGEACNGADDDCDGAIDEALGSSICGTGACEREVAACAEGVVGVCTPGAPAVESCDDDDDDCDGMIDEGLGTIACGRGTCARTVAACADGTPGVCIPGTAGSETCDGADDDCDGTIDEGFGTTVCGVGECRRVVLACSGSGGGTCTPGTPTAEICNGLDDDCDGTVDDGIAPVRCGVGACARMQAGCVGGVPATCTPGMPSAEACNGVDDDCDGTVDDGLPELTCGLGACRRTATACTSGNPGTCTPGTPGTEVCGNGVDDDCDGAADELCACDPAVDRDFDGSNECLDCDDANGAVRPGRAELCNGTDDDCDRRIDEAFDADRDTFGTCSSDPTQRDCDDTRASVYPGAPELCGADGRGDGIDQDCDGYLDELCNPCDPRDDDGDGLSECAGDCDDTTPNVSPRVAERCDGSDTDCNRFTVDNCGVSEPCNFSSGADVCGDDLLCGCVVGGGGMCTGNYVCTSFCEGSYTGALGAGCTATQTCRYRVTITDNLHGCAESTDPIGTLMGGAVCSGDAQCRSGDCDRYCIGPGCNTQRCVDYCTHHAPGTSGSCASGTVCEIVSVAGTSPLMYARCALDDNGTGTTGAACGRAGQPGCMWGAQSCVSGVCAQPCAVNAQCPSGTHCSVRGNATTIGTFGSDAPAAIRGMTAVETVPVCLANTGAGLHNRQAGAACAQNGDCESQLCERSLGVCIDLCTSDDSCPTGLGCELAYLRTPTGVVSSRVCLSASYDGLLSAL</sequence>
<dbReference type="STRING" id="927083.DB32_007430"/>
<reference evidence="2 3" key="1">
    <citation type="submission" date="2015-03" db="EMBL/GenBank/DDBJ databases">
        <title>Genome assembly of Sandaracinus amylolyticus DSM 53668.</title>
        <authorList>
            <person name="Sharma G."/>
            <person name="Subramanian S."/>
        </authorList>
    </citation>
    <scope>NUCLEOTIDE SEQUENCE [LARGE SCALE GENOMIC DNA]</scope>
    <source>
        <strain evidence="2 3">DSM 53668</strain>
    </source>
</reference>
<accession>A0A0F6W8M6</accession>